<dbReference type="InterPro" id="IPR000477">
    <property type="entry name" value="RT_dom"/>
</dbReference>
<feature type="domain" description="Reverse transcriptase" evidence="1">
    <location>
        <begin position="150"/>
        <end position="428"/>
    </location>
</feature>
<name>A0AAV1UVH3_9STRA</name>
<reference evidence="2" key="1">
    <citation type="submission" date="2024-01" db="EMBL/GenBank/DDBJ databases">
        <authorList>
            <person name="Webb A."/>
        </authorList>
    </citation>
    <scope>NUCLEOTIDE SEQUENCE</scope>
    <source>
        <strain evidence="2">Pm1</strain>
    </source>
</reference>
<comment type="caution">
    <text evidence="2">The sequence shown here is derived from an EMBL/GenBank/DDBJ whole genome shotgun (WGS) entry which is preliminary data.</text>
</comment>
<evidence type="ECO:0000313" key="3">
    <source>
        <dbReference type="Proteomes" id="UP001162060"/>
    </source>
</evidence>
<dbReference type="PANTHER" id="PTHR19446">
    <property type="entry name" value="REVERSE TRANSCRIPTASES"/>
    <property type="match status" value="1"/>
</dbReference>
<dbReference type="Pfam" id="PF00078">
    <property type="entry name" value="RVT_1"/>
    <property type="match status" value="1"/>
</dbReference>
<organism evidence="2 3">
    <name type="scientific">Peronospora matthiolae</name>
    <dbReference type="NCBI Taxonomy" id="2874970"/>
    <lineage>
        <taxon>Eukaryota</taxon>
        <taxon>Sar</taxon>
        <taxon>Stramenopiles</taxon>
        <taxon>Oomycota</taxon>
        <taxon>Peronosporomycetes</taxon>
        <taxon>Peronosporales</taxon>
        <taxon>Peronosporaceae</taxon>
        <taxon>Peronospora</taxon>
    </lineage>
</organism>
<dbReference type="PROSITE" id="PS50878">
    <property type="entry name" value="RT_POL"/>
    <property type="match status" value="1"/>
</dbReference>
<proteinExistence type="predicted"/>
<dbReference type="CDD" id="cd01650">
    <property type="entry name" value="RT_nLTR_like"/>
    <property type="match status" value="1"/>
</dbReference>
<evidence type="ECO:0000313" key="2">
    <source>
        <dbReference type="EMBL" id="CAK7937243.1"/>
    </source>
</evidence>
<dbReference type="Proteomes" id="UP001162060">
    <property type="component" value="Unassembled WGS sequence"/>
</dbReference>
<accession>A0AAV1UVH3</accession>
<dbReference type="EMBL" id="CAKLBY020000226">
    <property type="protein sequence ID" value="CAK7937243.1"/>
    <property type="molecule type" value="Genomic_DNA"/>
</dbReference>
<evidence type="ECO:0000259" key="1">
    <source>
        <dbReference type="PROSITE" id="PS50878"/>
    </source>
</evidence>
<protein>
    <recommendedName>
        <fullName evidence="1">Reverse transcriptase domain-containing protein</fullName>
    </recommendedName>
</protein>
<sequence length="1126" mass="126792">MREDHLVRLGEQLERSTERLRWSYKRVANWERDQRVSSLTARYGHAFTRHMSLADRFASEWESVLSASHRKEPLDSLPAAVRDFSTIPHVQLLTPLDNERLLLPITEAEVLSAVRGMNRYKAAGPDGLNNDFYKDTAALMVPALVAIGNQILAGADLPPSFLSASIIPLMKKGDSDDAMDYRPISLLQTGYKVFAKVLATRVQVCLPRIISDSQQGFVHGRCMTKTVMMMMAQLTTATEQIDLTAEDSRCILLLDFRKAYDTVDRDFLYESMRLFGFTESFIDLICRIHTGTTATFVVNGGRSAALPVRSGIRQGCPLAPLLFLLVVEVLGLALKQDPSLKGLPVPRTVDRTHLFSAFVDDSTLFLDTAKQIPHALGIIQAFGNLSGLHVQPAKNKLLFLNRAISRASFAGIDIVPSGATTRYLGYEIGTGPLDNKNWAHRIRTIQRRLLTATRVATSVENRVLILNSIVPPSLLFTASVFDVPRWAEKEVHNLYKNFLWEHATVTDNSRHKVNPGLLVTPKQAGGIGLIDFSVAVKTQRTKHTISWLTQRQNKYFDAWRVWGFRGEPPGTAKKISPATATRRAESRCSRSKYQALTQELGEWLAPTPAQLGSLKSWIASQSPALLERAASWWEGEDYVLSYYQAFPRRPVGADDFPLEIQRFWHTLNWSANPWIRDMSGNLLTRSKYDRIAVCSLEVLNIVRTGPAEFVMTVPLPLRHPGPHSGSKLGRWATALLLSSPELQIGEALNTPPALRPRHEPPFTVSFDWRLNSAGSIEGRPSSSSRSPPTSFTLHQASDGLRWFFQGSVPELIAESDIARQALTRELLTGGLVFEANPQLHHFPWSVLDKTSNIHIVQEAFRLHKKVFARPLKDFISRLDDRAIIDKWQSAALRQSPRQVWDHCHGLSPYQVWTGYRVATRQLNLYHAARPEDNSCRKAPACHGCEETIMHVFWECNSATALWIKLIEHWTGERASRGRTQQFLVACASRQAHTIQSHRMKILNDRFQDDVAAAIRVWKEIWHILATMRQTRIWTDRNAAVFRAESIDITRGTENFWASCIRQLRAIAQRRHRKVATAITGAVLYACIELLETEPRGLPVVTGTSHEEPPGTPALTSWLSLYQRSCT</sequence>
<gene>
    <name evidence="2" type="ORF">PM001_LOCUS22393</name>
</gene>
<dbReference type="AlphaFoldDB" id="A0AAV1UVH3"/>